<comment type="caution">
    <text evidence="2">The sequence shown here is derived from an EMBL/GenBank/DDBJ whole genome shotgun (WGS) entry which is preliminary data.</text>
</comment>
<evidence type="ECO:0000256" key="1">
    <source>
        <dbReference type="SAM" id="Coils"/>
    </source>
</evidence>
<keyword evidence="3" id="KW-1185">Reference proteome</keyword>
<evidence type="ECO:0000313" key="3">
    <source>
        <dbReference type="Proteomes" id="UP000826656"/>
    </source>
</evidence>
<accession>A0ABQ7WLY5</accession>
<feature type="coiled-coil region" evidence="1">
    <location>
        <begin position="98"/>
        <end position="139"/>
    </location>
</feature>
<proteinExistence type="predicted"/>
<gene>
    <name evidence="2" type="ORF">KY290_001318</name>
</gene>
<sequence length="173" mass="19212">MVFECQYPQGVGLGRDTHDWPTLMIKHMDRIVDPQPRSHQLAFGNILTRVFTKFDVQLGEGRALTRADMLIQSTLAECGLLAEPEQVPIVSPRASGPVTHLLRDLQAAREQCATLHNENQSLRAELLTSKDEVGRLKDQLVQHQLESNARVDRVLKLLASSSSCPPNPSHSSS</sequence>
<protein>
    <recommendedName>
        <fullName evidence="4">Integrase core domain containing protein</fullName>
    </recommendedName>
</protein>
<name>A0ABQ7WLY5_SOLTU</name>
<evidence type="ECO:0008006" key="4">
    <source>
        <dbReference type="Google" id="ProtNLM"/>
    </source>
</evidence>
<dbReference type="EMBL" id="JAIVGD010000001">
    <property type="protein sequence ID" value="KAH0781720.1"/>
    <property type="molecule type" value="Genomic_DNA"/>
</dbReference>
<reference evidence="2 3" key="1">
    <citation type="journal article" date="2021" name="bioRxiv">
        <title>Chromosome-scale and haplotype-resolved genome assembly of a tetraploid potato cultivar.</title>
        <authorList>
            <person name="Sun H."/>
            <person name="Jiao W.-B."/>
            <person name="Krause K."/>
            <person name="Campoy J.A."/>
            <person name="Goel M."/>
            <person name="Folz-Donahue K."/>
            <person name="Kukat C."/>
            <person name="Huettel B."/>
            <person name="Schneeberger K."/>
        </authorList>
    </citation>
    <scope>NUCLEOTIDE SEQUENCE [LARGE SCALE GENOMIC DNA]</scope>
    <source>
        <strain evidence="2">SolTubOtavaFocal</strain>
        <tissue evidence="2">Leaves</tissue>
    </source>
</reference>
<evidence type="ECO:0000313" key="2">
    <source>
        <dbReference type="EMBL" id="KAH0781720.1"/>
    </source>
</evidence>
<keyword evidence="1" id="KW-0175">Coiled coil</keyword>
<dbReference type="Proteomes" id="UP000826656">
    <property type="component" value="Unassembled WGS sequence"/>
</dbReference>
<organism evidence="2 3">
    <name type="scientific">Solanum tuberosum</name>
    <name type="common">Potato</name>
    <dbReference type="NCBI Taxonomy" id="4113"/>
    <lineage>
        <taxon>Eukaryota</taxon>
        <taxon>Viridiplantae</taxon>
        <taxon>Streptophyta</taxon>
        <taxon>Embryophyta</taxon>
        <taxon>Tracheophyta</taxon>
        <taxon>Spermatophyta</taxon>
        <taxon>Magnoliopsida</taxon>
        <taxon>eudicotyledons</taxon>
        <taxon>Gunneridae</taxon>
        <taxon>Pentapetalae</taxon>
        <taxon>asterids</taxon>
        <taxon>lamiids</taxon>
        <taxon>Solanales</taxon>
        <taxon>Solanaceae</taxon>
        <taxon>Solanoideae</taxon>
        <taxon>Solaneae</taxon>
        <taxon>Solanum</taxon>
    </lineage>
</organism>